<organism evidence="1 2">
    <name type="scientific">Paraburkholderia diazotrophica</name>
    <dbReference type="NCBI Taxonomy" id="667676"/>
    <lineage>
        <taxon>Bacteria</taxon>
        <taxon>Pseudomonadati</taxon>
        <taxon>Pseudomonadota</taxon>
        <taxon>Betaproteobacteria</taxon>
        <taxon>Burkholderiales</taxon>
        <taxon>Burkholderiaceae</taxon>
        <taxon>Paraburkholderia</taxon>
    </lineage>
</organism>
<evidence type="ECO:0000313" key="1">
    <source>
        <dbReference type="EMBL" id="SEJ91687.1"/>
    </source>
</evidence>
<proteinExistence type="predicted"/>
<reference evidence="2" key="1">
    <citation type="submission" date="2016-10" db="EMBL/GenBank/DDBJ databases">
        <authorList>
            <person name="Varghese N."/>
            <person name="Submissions S."/>
        </authorList>
    </citation>
    <scope>NUCLEOTIDE SEQUENCE [LARGE SCALE GENOMIC DNA]</scope>
    <source>
        <strain evidence="2">LMG 26031</strain>
    </source>
</reference>
<dbReference type="EMBL" id="FNYE01000023">
    <property type="protein sequence ID" value="SEJ91687.1"/>
    <property type="molecule type" value="Genomic_DNA"/>
</dbReference>
<dbReference type="Proteomes" id="UP000198866">
    <property type="component" value="Unassembled WGS sequence"/>
</dbReference>
<name>A0A1H7CSY5_9BURK</name>
<protein>
    <submittedName>
        <fullName evidence="1">Uncharacterized protein</fullName>
    </submittedName>
</protein>
<gene>
    <name evidence="1" type="ORF">SAMN05192539_102384</name>
</gene>
<sequence>MLSKMENFGFSAPTLSHIDNNDDGTPVRYRVTRHLKVTPVNEVDVERVEVLPQPGSAALYQLLL</sequence>
<dbReference type="AlphaFoldDB" id="A0A1H7CSY5"/>
<accession>A0A1H7CSY5</accession>
<evidence type="ECO:0000313" key="2">
    <source>
        <dbReference type="Proteomes" id="UP000198866"/>
    </source>
</evidence>
<keyword evidence="2" id="KW-1185">Reference proteome</keyword>